<dbReference type="EMBL" id="BSEC01000001">
    <property type="protein sequence ID" value="GLI92764.1"/>
    <property type="molecule type" value="Genomic_DNA"/>
</dbReference>
<comment type="caution">
    <text evidence="2">The sequence shown here is derived from an EMBL/GenBank/DDBJ whole genome shotgun (WGS) entry which is preliminary data.</text>
</comment>
<proteinExistence type="predicted"/>
<organism evidence="2 3">
    <name type="scientific">Methylocystis echinoides</name>
    <dbReference type="NCBI Taxonomy" id="29468"/>
    <lineage>
        <taxon>Bacteria</taxon>
        <taxon>Pseudomonadati</taxon>
        <taxon>Pseudomonadota</taxon>
        <taxon>Alphaproteobacteria</taxon>
        <taxon>Hyphomicrobiales</taxon>
        <taxon>Methylocystaceae</taxon>
        <taxon>Methylocystis</taxon>
    </lineage>
</organism>
<protein>
    <submittedName>
        <fullName evidence="2">Uncharacterized protein</fullName>
    </submittedName>
</protein>
<accession>A0A9W6GTP8</accession>
<name>A0A9W6GTP8_9HYPH</name>
<evidence type="ECO:0000256" key="1">
    <source>
        <dbReference type="SAM" id="MobiDB-lite"/>
    </source>
</evidence>
<dbReference type="AlphaFoldDB" id="A0A9W6GTP8"/>
<evidence type="ECO:0000313" key="3">
    <source>
        <dbReference type="Proteomes" id="UP001144323"/>
    </source>
</evidence>
<feature type="region of interest" description="Disordered" evidence="1">
    <location>
        <begin position="89"/>
        <end position="116"/>
    </location>
</feature>
<reference evidence="2" key="1">
    <citation type="journal article" date="2023" name="Int. J. Syst. Evol. Microbiol.">
        <title>Methylocystis iwaonis sp. nov., a type II methane-oxidizing bacterium from surface soil of a rice paddy field in Japan, and emended description of the genus Methylocystis (ex Whittenbury et al. 1970) Bowman et al. 1993.</title>
        <authorList>
            <person name="Kaise H."/>
            <person name="Sawadogo J.B."/>
            <person name="Alam M.S."/>
            <person name="Ueno C."/>
            <person name="Dianou D."/>
            <person name="Shinjo R."/>
            <person name="Asakawa S."/>
        </authorList>
    </citation>
    <scope>NUCLEOTIDE SEQUENCE</scope>
    <source>
        <strain evidence="2">LMG27198</strain>
    </source>
</reference>
<evidence type="ECO:0000313" key="2">
    <source>
        <dbReference type="EMBL" id="GLI92764.1"/>
    </source>
</evidence>
<gene>
    <name evidence="2" type="ORF">LMG27198_17560</name>
</gene>
<keyword evidence="3" id="KW-1185">Reference proteome</keyword>
<dbReference type="Proteomes" id="UP001144323">
    <property type="component" value="Unassembled WGS sequence"/>
</dbReference>
<sequence>MGDARFLRRNKQVQMRLMVDRPGVLRRPGSGGHTGYDGVEPLAPKSVFHERCGLRNIDKPHGGAIEQRFIAFRQGGSATVRARANEANHAMSAPHERAQRRPAYCSGGADQAYPQG</sequence>